<dbReference type="InterPro" id="IPR052934">
    <property type="entry name" value="Methyl-DNA_Rec/Restrict_Enz"/>
</dbReference>
<dbReference type="EMBL" id="LVVT01000010">
    <property type="protein sequence ID" value="TQS83476.1"/>
    <property type="molecule type" value="Genomic_DNA"/>
</dbReference>
<gene>
    <name evidence="1" type="ORF">A3207_07730</name>
</gene>
<dbReference type="Proteomes" id="UP000752814">
    <property type="component" value="Unassembled WGS sequence"/>
</dbReference>
<dbReference type="PANTHER" id="PTHR37291:SF1">
    <property type="entry name" value="TYPE IV METHYL-DIRECTED RESTRICTION ENZYME ECOKMCRB SUBUNIT"/>
    <property type="match status" value="1"/>
</dbReference>
<comment type="caution">
    <text evidence="1">The sequence shown here is derived from an EMBL/GenBank/DDBJ whole genome shotgun (WGS) entry which is preliminary data.</text>
</comment>
<evidence type="ECO:0000313" key="1">
    <source>
        <dbReference type="EMBL" id="TQS83476.1"/>
    </source>
</evidence>
<sequence>MFNRDDFMPYVGSASDSSYATGLKAIEGVYDIDIDAEYVGDKCHKILQKLEQDKRSSELNKTELKRRSDMTSHLKKYIEYRENATSMEQRKLFVSWMKDQPRRDDLSKKYSIETINGAADKLQSGLKKLSISKYAEINCFVIIDSEYFAELHKACYTKAEESDKKQGYRDFRNGLDFYMQFLNEQNNTNIAPVSPIKERIKFAIEAYKADFERVNQEEHHKWEAVSCYKRNWNIEADNFAEMYAAAFKESANLLAANMYFPYKMVITFAEKEPDKVKGLFKMLYDESIPLAQRYVDFRAAFDEFYKSQGLNHYQDLHAVSVYLSFKYPEKYYIYKYKVFKGFSDNIGYVIDRAKFQSEVYKLEAYFEMCDLVLDEVKKDVSLQETSSARLDDNCYTDDGFHLLTHDVVYLGSQVSAVDGVSASNWWPSLEEYDPNLSKEDWKKYILEVEMPGHPSPMQMLKAMMELGGEASCKRLAQLYGGTASAYVGCSVNLGKRVKKYFNLPFCMDEEQERFFIFPFLGKNITEDGVKTYCYKIRPELHEALQEIDLSHISAKYEEDEGVSEEIQKTDVSKNTILYGPPSTGKTYNTVVYAVAVIENKLLQDVKNESYSDVLDRYNRYRAEGLVDFTTFHQSYGYEEFIEGIEPVMDNSDDDRTDIQYSIEDGLFKAFCNKASMPVIKKANLDLGLNKAPTIWKVSLWSTGDNPTRIECLDNGHIRIGWDDYGPDITDDTDFSKNGGKSILNSFIYKMKVEDIVFSCYSNTTIDAIGVITSDYEWCGNQFEDGLNRMRKVNWVVKGIREDIVEINGGSTMATHTMVC</sequence>
<protein>
    <submittedName>
        <fullName evidence="1">Uncharacterized protein</fullName>
    </submittedName>
</protein>
<evidence type="ECO:0000313" key="2">
    <source>
        <dbReference type="Proteomes" id="UP000752814"/>
    </source>
</evidence>
<dbReference type="RefSeq" id="WP_400256418.1">
    <property type="nucleotide sequence ID" value="NZ_CAYBCB010000031.1"/>
</dbReference>
<organism evidence="1 2">
    <name type="scientific">Candidatus Methanomassiliicoccus intestinalis</name>
    <dbReference type="NCBI Taxonomy" id="1406512"/>
    <lineage>
        <taxon>Archaea</taxon>
        <taxon>Methanobacteriati</taxon>
        <taxon>Thermoplasmatota</taxon>
        <taxon>Thermoplasmata</taxon>
        <taxon>Methanomassiliicoccales</taxon>
        <taxon>Methanomassiliicoccaceae</taxon>
        <taxon>Methanomassiliicoccus</taxon>
    </lineage>
</organism>
<reference evidence="1" key="1">
    <citation type="submission" date="2016-03" db="EMBL/GenBank/DDBJ databases">
        <authorList>
            <person name="Borrel G."/>
            <person name="Mccann A."/>
            <person name="O'Toole P.W."/>
        </authorList>
    </citation>
    <scope>NUCLEOTIDE SEQUENCE</scope>
    <source>
        <strain evidence="1">183</strain>
    </source>
</reference>
<proteinExistence type="predicted"/>
<name>A0A8J8PE67_9ARCH</name>
<dbReference type="AlphaFoldDB" id="A0A8J8PE67"/>
<accession>A0A8J8PE67</accession>
<dbReference type="PANTHER" id="PTHR37291">
    <property type="entry name" value="5-METHYLCYTOSINE-SPECIFIC RESTRICTION ENZYME B"/>
    <property type="match status" value="1"/>
</dbReference>